<dbReference type="Gene3D" id="3.40.50.300">
    <property type="entry name" value="P-loop containing nucleotide triphosphate hydrolases"/>
    <property type="match status" value="1"/>
</dbReference>
<protein>
    <submittedName>
        <fullName evidence="3">Kinase-like protein</fullName>
    </submittedName>
</protein>
<dbReference type="AlphaFoldDB" id="A0A1B7MQT4"/>
<name>A0A1B7MQT4_9AGAM</name>
<keyword evidence="3" id="KW-0808">Transferase</keyword>
<dbReference type="PANTHER" id="PTHR44329">
    <property type="entry name" value="SERINE/THREONINE-PROTEIN KINASE TNNI3K-RELATED"/>
    <property type="match status" value="1"/>
</dbReference>
<dbReference type="InterPro" id="IPR000719">
    <property type="entry name" value="Prot_kinase_dom"/>
</dbReference>
<dbReference type="OrthoDB" id="2672723at2759"/>
<gene>
    <name evidence="3" type="ORF">K503DRAFT_803191</name>
</gene>
<dbReference type="SUPFAM" id="SSF52540">
    <property type="entry name" value="P-loop containing nucleoside triphosphate hydrolases"/>
    <property type="match status" value="1"/>
</dbReference>
<accession>A0A1B7MQT4</accession>
<evidence type="ECO:0000259" key="2">
    <source>
        <dbReference type="PROSITE" id="PS50011"/>
    </source>
</evidence>
<dbReference type="InterPro" id="IPR001245">
    <property type="entry name" value="Ser-Thr/Tyr_kinase_cat_dom"/>
</dbReference>
<dbReference type="STRING" id="1314800.A0A1B7MQT4"/>
<dbReference type="GO" id="GO:0005525">
    <property type="term" value="F:GTP binding"/>
    <property type="evidence" value="ECO:0007669"/>
    <property type="project" value="InterPro"/>
</dbReference>
<dbReference type="SUPFAM" id="SSF56112">
    <property type="entry name" value="Protein kinase-like (PK-like)"/>
    <property type="match status" value="1"/>
</dbReference>
<dbReference type="CDD" id="cd00882">
    <property type="entry name" value="Ras_like_GTPase"/>
    <property type="match status" value="1"/>
</dbReference>
<evidence type="ECO:0000313" key="4">
    <source>
        <dbReference type="Proteomes" id="UP000092154"/>
    </source>
</evidence>
<dbReference type="Proteomes" id="UP000092154">
    <property type="component" value="Unassembled WGS sequence"/>
</dbReference>
<dbReference type="InParanoid" id="A0A1B7MQT4"/>
<dbReference type="InterPro" id="IPR006073">
    <property type="entry name" value="GTP-bd"/>
</dbReference>
<dbReference type="Gene3D" id="1.10.510.10">
    <property type="entry name" value="Transferase(Phosphotransferase) domain 1"/>
    <property type="match status" value="1"/>
</dbReference>
<dbReference type="GO" id="GO:0005524">
    <property type="term" value="F:ATP binding"/>
    <property type="evidence" value="ECO:0007669"/>
    <property type="project" value="InterPro"/>
</dbReference>
<dbReference type="InterPro" id="IPR027417">
    <property type="entry name" value="P-loop_NTPase"/>
</dbReference>
<dbReference type="EMBL" id="KV448548">
    <property type="protein sequence ID" value="OAX34960.1"/>
    <property type="molecule type" value="Genomic_DNA"/>
</dbReference>
<dbReference type="Pfam" id="PF07714">
    <property type="entry name" value="PK_Tyr_Ser-Thr"/>
    <property type="match status" value="1"/>
</dbReference>
<evidence type="ECO:0000256" key="1">
    <source>
        <dbReference type="ARBA" id="ARBA00008171"/>
    </source>
</evidence>
<evidence type="ECO:0000313" key="3">
    <source>
        <dbReference type="EMBL" id="OAX34960.1"/>
    </source>
</evidence>
<proteinExistence type="inferred from homology"/>
<dbReference type="InterPro" id="IPR051681">
    <property type="entry name" value="Ser/Thr_Kinases-Pseudokinases"/>
</dbReference>
<feature type="domain" description="Protein kinase" evidence="2">
    <location>
        <begin position="20"/>
        <end position="296"/>
    </location>
</feature>
<dbReference type="PRINTS" id="PR00109">
    <property type="entry name" value="TYRKINASE"/>
</dbReference>
<sequence length="358" mass="39954">MTGLALEDDTITDFTSQISDKLRSPIATGSFGEVYRCTIESSLQGPVEVAVKVFKIDTGKDMDKNQKGIRRELNVWLRLKRPTIVPLLGIAYIDPPFPALVSQWMSSGTLYTYLEQQATITTSARVGLCKGIADGLHYLHSKNVVHGDLHPANILIDGLGNPCLTDFGLATVVEDPELQWSTITLGLNFDSRWRAPEVLGIENDPQRPTFMSDIYSFGGVVFFIVSGNVPWKEKKYQGQIFVELSKRATPARSHHIFDNHWDLIQNCWSWDPRNRPGAWEILNEISGGDRPRNVVVYGEAGAGKSSLINLIMGNDVAMTSPDRIGRTYRHTSCDVTIGEQCFRLWDTPGRHSCHPKVP</sequence>
<organism evidence="3 4">
    <name type="scientific">Rhizopogon vinicolor AM-OR11-026</name>
    <dbReference type="NCBI Taxonomy" id="1314800"/>
    <lineage>
        <taxon>Eukaryota</taxon>
        <taxon>Fungi</taxon>
        <taxon>Dikarya</taxon>
        <taxon>Basidiomycota</taxon>
        <taxon>Agaricomycotina</taxon>
        <taxon>Agaricomycetes</taxon>
        <taxon>Agaricomycetidae</taxon>
        <taxon>Boletales</taxon>
        <taxon>Suillineae</taxon>
        <taxon>Rhizopogonaceae</taxon>
        <taxon>Rhizopogon</taxon>
    </lineage>
</organism>
<keyword evidence="4" id="KW-1185">Reference proteome</keyword>
<comment type="similarity">
    <text evidence="1">Belongs to the protein kinase superfamily. TKL Ser/Thr protein kinase family. ROCO subfamily.</text>
</comment>
<keyword evidence="3" id="KW-0418">Kinase</keyword>
<dbReference type="GO" id="GO:0004674">
    <property type="term" value="F:protein serine/threonine kinase activity"/>
    <property type="evidence" value="ECO:0007669"/>
    <property type="project" value="TreeGrafter"/>
</dbReference>
<reference evidence="3 4" key="1">
    <citation type="submission" date="2016-06" db="EMBL/GenBank/DDBJ databases">
        <title>Comparative genomics of the ectomycorrhizal sister species Rhizopogon vinicolor and Rhizopogon vesiculosus (Basidiomycota: Boletales) reveals a divergence of the mating type B locus.</title>
        <authorList>
            <consortium name="DOE Joint Genome Institute"/>
            <person name="Mujic A.B."/>
            <person name="Kuo A."/>
            <person name="Tritt A."/>
            <person name="Lipzen A."/>
            <person name="Chen C."/>
            <person name="Johnson J."/>
            <person name="Sharma A."/>
            <person name="Barry K."/>
            <person name="Grigoriev I.V."/>
            <person name="Spatafora J.W."/>
        </authorList>
    </citation>
    <scope>NUCLEOTIDE SEQUENCE [LARGE SCALE GENOMIC DNA]</scope>
    <source>
        <strain evidence="3 4">AM-OR11-026</strain>
    </source>
</reference>
<dbReference type="PROSITE" id="PS50011">
    <property type="entry name" value="PROTEIN_KINASE_DOM"/>
    <property type="match status" value="1"/>
</dbReference>
<dbReference type="Pfam" id="PF01926">
    <property type="entry name" value="MMR_HSR1"/>
    <property type="match status" value="1"/>
</dbReference>
<dbReference type="InterPro" id="IPR011009">
    <property type="entry name" value="Kinase-like_dom_sf"/>
</dbReference>